<evidence type="ECO:0000313" key="11">
    <source>
        <dbReference type="Proteomes" id="UP001372338"/>
    </source>
</evidence>
<keyword evidence="5" id="KW-0833">Ubl conjugation pathway</keyword>
<name>A0AAN9F2R6_CROPI</name>
<dbReference type="AlphaFoldDB" id="A0AAN9F2R6"/>
<evidence type="ECO:0000256" key="4">
    <source>
        <dbReference type="ARBA" id="ARBA00022670"/>
    </source>
</evidence>
<comment type="similarity">
    <text evidence="2">Belongs to the peptidase C19 family.</text>
</comment>
<protein>
    <recommendedName>
        <fullName evidence="3">ubiquitinyl hydrolase 1</fullName>
        <ecNumber evidence="3">3.4.19.12</ecNumber>
    </recommendedName>
</protein>
<reference evidence="10 11" key="1">
    <citation type="submission" date="2024-01" db="EMBL/GenBank/DDBJ databases">
        <title>The genomes of 5 underutilized Papilionoideae crops provide insights into root nodulation and disease resistanc.</title>
        <authorList>
            <person name="Yuan L."/>
        </authorList>
    </citation>
    <scope>NUCLEOTIDE SEQUENCE [LARGE SCALE GENOMIC DNA]</scope>
    <source>
        <strain evidence="10">ZHUSHIDOU_FW_LH</strain>
        <tissue evidence="10">Leaf</tissue>
    </source>
</reference>
<evidence type="ECO:0000313" key="10">
    <source>
        <dbReference type="EMBL" id="KAK7268604.1"/>
    </source>
</evidence>
<keyword evidence="11" id="KW-1185">Reference proteome</keyword>
<proteinExistence type="inferred from homology"/>
<organism evidence="10 11">
    <name type="scientific">Crotalaria pallida</name>
    <name type="common">Smooth rattlebox</name>
    <name type="synonym">Crotalaria striata</name>
    <dbReference type="NCBI Taxonomy" id="3830"/>
    <lineage>
        <taxon>Eukaryota</taxon>
        <taxon>Viridiplantae</taxon>
        <taxon>Streptophyta</taxon>
        <taxon>Embryophyta</taxon>
        <taxon>Tracheophyta</taxon>
        <taxon>Spermatophyta</taxon>
        <taxon>Magnoliopsida</taxon>
        <taxon>eudicotyledons</taxon>
        <taxon>Gunneridae</taxon>
        <taxon>Pentapetalae</taxon>
        <taxon>rosids</taxon>
        <taxon>fabids</taxon>
        <taxon>Fabales</taxon>
        <taxon>Fabaceae</taxon>
        <taxon>Papilionoideae</taxon>
        <taxon>50 kb inversion clade</taxon>
        <taxon>genistoids sensu lato</taxon>
        <taxon>core genistoids</taxon>
        <taxon>Crotalarieae</taxon>
        <taxon>Crotalaria</taxon>
    </lineage>
</organism>
<dbReference type="InterPro" id="IPR029346">
    <property type="entry name" value="USP_C"/>
</dbReference>
<evidence type="ECO:0000256" key="2">
    <source>
        <dbReference type="ARBA" id="ARBA00009085"/>
    </source>
</evidence>
<dbReference type="EC" id="3.4.19.12" evidence="3"/>
<keyword evidence="4" id="KW-0645">Protease</keyword>
<keyword evidence="6" id="KW-0378">Hydrolase</keyword>
<dbReference type="GO" id="GO:0006508">
    <property type="term" value="P:proteolysis"/>
    <property type="evidence" value="ECO:0007669"/>
    <property type="project" value="UniProtKB-KW"/>
</dbReference>
<dbReference type="Gene3D" id="3.10.20.90">
    <property type="entry name" value="Phosphatidylinositol 3-kinase Catalytic Subunit, Chain A, domain 1"/>
    <property type="match status" value="1"/>
</dbReference>
<evidence type="ECO:0000256" key="3">
    <source>
        <dbReference type="ARBA" id="ARBA00012759"/>
    </source>
</evidence>
<comment type="catalytic activity">
    <reaction evidence="1">
        <text>Thiol-dependent hydrolysis of ester, thioester, amide, peptide and isopeptide bonds formed by the C-terminal Gly of ubiquitin (a 76-residue protein attached to proteins as an intracellular targeting signal).</text>
        <dbReference type="EC" id="3.4.19.12"/>
    </reaction>
</comment>
<evidence type="ECO:0000256" key="1">
    <source>
        <dbReference type="ARBA" id="ARBA00000707"/>
    </source>
</evidence>
<sequence>MDRSTTVSSPAQEPLLWAMAAATMEKENPTLSSSSTTSSFTCEWNYDVFISFRGADTRSDIQKIPYLHDSDMDLSQHHGVRLNKKLDKEQTRKEKAEAHLYTIIKVALDADLYEQIGKDLYFDLVDHDKVRRFRIPKQTPFTLFKEEVAREFGIPVIYQRFWFWAKRQNQSYRPNRPLMPQEETQSVGQLAEQVSNKANNAELKLFLELEIGQDFGLIPPPEKSKEDLLLFFKLYDPLHEKLCYIGRFYVPASGKPMDILTRLKEMAGFSLDEEIELFKEIKFDPRDMCERVGKDFPFRASELEDGDIICYQKACEVGNGVPFRYRDVPSFLKYAYNHKTSHKYHEVLDLTTLKIAFHHATEDDVVIHTIRLPKKSVVVDVINDLKSKVDLSHPAAELRLLRISDHKIMKIFSIREKIEDITKYGTIRAEEIPEEEKNLGTDDKLIHVYHFKTYIEQNQQHIQNFGHPFFLVIHKHEELVHIKLRIQKKFRVPYDEILKWKFASVRFHRSKYLHKSVYDEFKKGSTYGDWEQYLGLEHGD</sequence>
<keyword evidence="7" id="KW-0788">Thiol protease</keyword>
<evidence type="ECO:0000256" key="6">
    <source>
        <dbReference type="ARBA" id="ARBA00022801"/>
    </source>
</evidence>
<evidence type="ECO:0000259" key="8">
    <source>
        <dbReference type="Pfam" id="PF12436"/>
    </source>
</evidence>
<evidence type="ECO:0000259" key="9">
    <source>
        <dbReference type="Pfam" id="PF14533"/>
    </source>
</evidence>
<feature type="domain" description="Ubiquitin carboxyl-terminal hydrolase 7 ICP0-binding" evidence="8">
    <location>
        <begin position="159"/>
        <end position="340"/>
    </location>
</feature>
<dbReference type="Proteomes" id="UP001372338">
    <property type="component" value="Unassembled WGS sequence"/>
</dbReference>
<comment type="caution">
    <text evidence="10">The sequence shown here is derived from an EMBL/GenBank/DDBJ whole genome shotgun (WGS) entry which is preliminary data.</text>
</comment>
<accession>A0AAN9F2R6</accession>
<feature type="domain" description="Ubiquitin carboxyl-terminal hydrolase C-terminal" evidence="9">
    <location>
        <begin position="346"/>
        <end position="540"/>
    </location>
</feature>
<gene>
    <name evidence="10" type="ORF">RIF29_21305</name>
</gene>
<dbReference type="Pfam" id="PF12436">
    <property type="entry name" value="USP7_ICP0_bdg"/>
    <property type="match status" value="1"/>
</dbReference>
<dbReference type="Pfam" id="PF14533">
    <property type="entry name" value="USP7_C2"/>
    <property type="match status" value="1"/>
</dbReference>
<dbReference type="FunFam" id="3.10.20.90:FF:000050">
    <property type="entry name" value="Ubiquitin carboxyl-terminal hydrolase 13"/>
    <property type="match status" value="1"/>
</dbReference>
<evidence type="ECO:0000256" key="5">
    <source>
        <dbReference type="ARBA" id="ARBA00022786"/>
    </source>
</evidence>
<dbReference type="GO" id="GO:0004843">
    <property type="term" value="F:cysteine-type deubiquitinase activity"/>
    <property type="evidence" value="ECO:0007669"/>
    <property type="project" value="UniProtKB-EC"/>
</dbReference>
<dbReference type="EMBL" id="JAYWIO010000004">
    <property type="protein sequence ID" value="KAK7268604.1"/>
    <property type="molecule type" value="Genomic_DNA"/>
</dbReference>
<dbReference type="GO" id="GO:0005634">
    <property type="term" value="C:nucleus"/>
    <property type="evidence" value="ECO:0007669"/>
    <property type="project" value="UniProtKB-ARBA"/>
</dbReference>
<dbReference type="InterPro" id="IPR024729">
    <property type="entry name" value="USP7_ICP0-binding_dom"/>
</dbReference>
<evidence type="ECO:0000256" key="7">
    <source>
        <dbReference type="ARBA" id="ARBA00022807"/>
    </source>
</evidence>